<keyword evidence="6 7" id="KW-0472">Membrane</keyword>
<protein>
    <submittedName>
        <fullName evidence="9">Peptide ABC transporter permease</fullName>
    </submittedName>
</protein>
<dbReference type="OrthoDB" id="9789244at2"/>
<evidence type="ECO:0000256" key="3">
    <source>
        <dbReference type="ARBA" id="ARBA00022475"/>
    </source>
</evidence>
<dbReference type="PANTHER" id="PTHR43386">
    <property type="entry name" value="OLIGOPEPTIDE TRANSPORT SYSTEM PERMEASE PROTEIN APPC"/>
    <property type="match status" value="1"/>
</dbReference>
<dbReference type="InterPro" id="IPR050366">
    <property type="entry name" value="BP-dependent_transpt_permease"/>
</dbReference>
<dbReference type="InterPro" id="IPR000515">
    <property type="entry name" value="MetI-like"/>
</dbReference>
<dbReference type="InterPro" id="IPR035906">
    <property type="entry name" value="MetI-like_sf"/>
</dbReference>
<comment type="caution">
    <text evidence="9">The sequence shown here is derived from an EMBL/GenBank/DDBJ whole genome shotgun (WGS) entry which is preliminary data.</text>
</comment>
<gene>
    <name evidence="9" type="ORF">ADM99_15745</name>
</gene>
<keyword evidence="3" id="KW-1003">Cell membrane</keyword>
<keyword evidence="5 7" id="KW-1133">Transmembrane helix</keyword>
<dbReference type="Proteomes" id="UP000050430">
    <property type="component" value="Unassembled WGS sequence"/>
</dbReference>
<feature type="domain" description="ABC transmembrane type-1" evidence="8">
    <location>
        <begin position="76"/>
        <end position="268"/>
    </location>
</feature>
<feature type="transmembrane region" description="Helical" evidence="7">
    <location>
        <begin position="80"/>
        <end position="102"/>
    </location>
</feature>
<feature type="transmembrane region" description="Helical" evidence="7">
    <location>
        <begin position="141"/>
        <end position="159"/>
    </location>
</feature>
<dbReference type="AlphaFoldDB" id="A0A0P6XHK3"/>
<dbReference type="EMBL" id="LGCK01000014">
    <property type="protein sequence ID" value="KPL70566.1"/>
    <property type="molecule type" value="Genomic_DNA"/>
</dbReference>
<comment type="subcellular location">
    <subcellularLocation>
        <location evidence="1 7">Cell membrane</location>
        <topology evidence="1 7">Multi-pass membrane protein</topology>
    </subcellularLocation>
</comment>
<evidence type="ECO:0000259" key="8">
    <source>
        <dbReference type="PROSITE" id="PS50928"/>
    </source>
</evidence>
<dbReference type="Gene3D" id="1.10.3720.10">
    <property type="entry name" value="MetI-like"/>
    <property type="match status" value="1"/>
</dbReference>
<evidence type="ECO:0000313" key="9">
    <source>
        <dbReference type="EMBL" id="KPL70566.1"/>
    </source>
</evidence>
<evidence type="ECO:0000313" key="10">
    <source>
        <dbReference type="Proteomes" id="UP000050430"/>
    </source>
</evidence>
<dbReference type="Pfam" id="PF00528">
    <property type="entry name" value="BPD_transp_1"/>
    <property type="match status" value="1"/>
</dbReference>
<dbReference type="RefSeq" id="WP_062422468.1">
    <property type="nucleotide sequence ID" value="NZ_BBYA01000010.1"/>
</dbReference>
<name>A0A0P6XHK3_9CHLR</name>
<feature type="transmembrane region" description="Helical" evidence="7">
    <location>
        <begin position="21"/>
        <end position="38"/>
    </location>
</feature>
<evidence type="ECO:0000256" key="5">
    <source>
        <dbReference type="ARBA" id="ARBA00022989"/>
    </source>
</evidence>
<dbReference type="GO" id="GO:0071916">
    <property type="term" value="F:dipeptide transmembrane transporter activity"/>
    <property type="evidence" value="ECO:0007669"/>
    <property type="project" value="TreeGrafter"/>
</dbReference>
<evidence type="ECO:0000256" key="4">
    <source>
        <dbReference type="ARBA" id="ARBA00022692"/>
    </source>
</evidence>
<dbReference type="SUPFAM" id="SSF161098">
    <property type="entry name" value="MetI-like"/>
    <property type="match status" value="1"/>
</dbReference>
<comment type="similarity">
    <text evidence="7">Belongs to the binding-protein-dependent transport system permease family.</text>
</comment>
<dbReference type="GO" id="GO:0005886">
    <property type="term" value="C:plasma membrane"/>
    <property type="evidence" value="ECO:0007669"/>
    <property type="project" value="UniProtKB-SubCell"/>
</dbReference>
<dbReference type="PATRIC" id="fig|229920.5.peg.525"/>
<organism evidence="9 10">
    <name type="scientific">Leptolinea tardivitalis</name>
    <dbReference type="NCBI Taxonomy" id="229920"/>
    <lineage>
        <taxon>Bacteria</taxon>
        <taxon>Bacillati</taxon>
        <taxon>Chloroflexota</taxon>
        <taxon>Anaerolineae</taxon>
        <taxon>Anaerolineales</taxon>
        <taxon>Anaerolineaceae</taxon>
        <taxon>Leptolinea</taxon>
    </lineage>
</organism>
<feature type="transmembrane region" description="Helical" evidence="7">
    <location>
        <begin position="114"/>
        <end position="135"/>
    </location>
</feature>
<proteinExistence type="inferred from homology"/>
<keyword evidence="2 7" id="KW-0813">Transport</keyword>
<keyword evidence="10" id="KW-1185">Reference proteome</keyword>
<dbReference type="PANTHER" id="PTHR43386:SF1">
    <property type="entry name" value="D,D-DIPEPTIDE TRANSPORT SYSTEM PERMEASE PROTEIN DDPC-RELATED"/>
    <property type="match status" value="1"/>
</dbReference>
<sequence>MKKKNELLYFALRNTKLRIGMAVLLFFLLLMIIGPHLTPYKPADFVGPSSAPPSKEFWFGTTTFGEDVFTQFVYGLAPTFLVGIVGGVIGTLLGMLIGFVAGYRGGAVDEVLNILTNVVLTIPVLALLLVLVAYIPVRGVLIEAVFIGLTSWPWAARAIRSQTFSLRTRDFVGLAKMSGMSSMKIIFTEIAPNMASYLFMTFILMFGNSILNAATLDFLGLGPTEGVSMGTMMNLAVQWSALMLGVWWWFIPPGIAITCIVGSLYVMNVGLDEVFNPKLREM</sequence>
<dbReference type="CDD" id="cd06261">
    <property type="entry name" value="TM_PBP2"/>
    <property type="match status" value="1"/>
</dbReference>
<reference evidence="9 10" key="1">
    <citation type="submission" date="2015-07" db="EMBL/GenBank/DDBJ databases">
        <title>Genome sequence of Leptolinea tardivitalis DSM 16556.</title>
        <authorList>
            <person name="Hemp J."/>
            <person name="Ward L.M."/>
            <person name="Pace L.A."/>
            <person name="Fischer W.W."/>
        </authorList>
    </citation>
    <scope>NUCLEOTIDE SEQUENCE [LARGE SCALE GENOMIC DNA]</scope>
    <source>
        <strain evidence="9 10">YMTK-2</strain>
    </source>
</reference>
<dbReference type="PROSITE" id="PS50928">
    <property type="entry name" value="ABC_TM1"/>
    <property type="match status" value="1"/>
</dbReference>
<accession>A0A0P6XHK3</accession>
<evidence type="ECO:0000256" key="7">
    <source>
        <dbReference type="RuleBase" id="RU363032"/>
    </source>
</evidence>
<keyword evidence="4 7" id="KW-0812">Transmembrane</keyword>
<feature type="transmembrane region" description="Helical" evidence="7">
    <location>
        <begin position="255"/>
        <end position="275"/>
    </location>
</feature>
<dbReference type="STRING" id="229920.ADM99_15745"/>
<evidence type="ECO:0000256" key="2">
    <source>
        <dbReference type="ARBA" id="ARBA00022448"/>
    </source>
</evidence>
<evidence type="ECO:0000256" key="1">
    <source>
        <dbReference type="ARBA" id="ARBA00004651"/>
    </source>
</evidence>
<evidence type="ECO:0000256" key="6">
    <source>
        <dbReference type="ARBA" id="ARBA00023136"/>
    </source>
</evidence>